<keyword evidence="3 7" id="KW-0812">Transmembrane</keyword>
<dbReference type="PRINTS" id="PR00103">
    <property type="entry name" value="CAMPKINASE"/>
</dbReference>
<feature type="transmembrane region" description="Helical" evidence="7">
    <location>
        <begin position="7"/>
        <end position="25"/>
    </location>
</feature>
<dbReference type="InterPro" id="IPR006685">
    <property type="entry name" value="MscS_channel_2nd"/>
</dbReference>
<dbReference type="SUPFAM" id="SSF53822">
    <property type="entry name" value="Periplasmic binding protein-like I"/>
    <property type="match status" value="1"/>
</dbReference>
<dbReference type="PANTHER" id="PTHR47151">
    <property type="entry name" value="LEU/ILE/VAL-BINDING ABC TRANSPORTER SUBUNIT"/>
    <property type="match status" value="1"/>
</dbReference>
<dbReference type="Pfam" id="PF13458">
    <property type="entry name" value="Peripla_BP_6"/>
    <property type="match status" value="1"/>
</dbReference>
<evidence type="ECO:0000256" key="1">
    <source>
        <dbReference type="ARBA" id="ARBA00004370"/>
    </source>
</evidence>
<evidence type="ECO:0000256" key="5">
    <source>
        <dbReference type="ARBA" id="ARBA00022989"/>
    </source>
</evidence>
<dbReference type="AlphaFoldDB" id="A0A1S7LFR0"/>
<evidence type="ECO:0000256" key="4">
    <source>
        <dbReference type="ARBA" id="ARBA00022729"/>
    </source>
</evidence>
<gene>
    <name evidence="9" type="ORF">MAGMO_0685</name>
</gene>
<organism evidence="9">
    <name type="scientific">Magnetococcus massalia (strain MO-1)</name>
    <dbReference type="NCBI Taxonomy" id="451514"/>
    <lineage>
        <taxon>Bacteria</taxon>
        <taxon>Pseudomonadati</taxon>
        <taxon>Pseudomonadota</taxon>
        <taxon>Magnetococcia</taxon>
        <taxon>Magnetococcales</taxon>
        <taxon>Magnetococcaceae</taxon>
        <taxon>Magnetococcus</taxon>
    </lineage>
</organism>
<dbReference type="InterPro" id="IPR028081">
    <property type="entry name" value="Leu-bd"/>
</dbReference>
<keyword evidence="6 7" id="KW-0472">Membrane</keyword>
<reference evidence="9" key="1">
    <citation type="submission" date="2015-04" db="EMBL/GenBank/DDBJ databases">
        <authorList>
            <person name="Syromyatnikov M.Y."/>
            <person name="Popov V.N."/>
        </authorList>
    </citation>
    <scope>NUCLEOTIDE SEQUENCE</scope>
    <source>
        <strain evidence="9">MO-1</strain>
    </source>
</reference>
<feature type="transmembrane region" description="Helical" evidence="7">
    <location>
        <begin position="746"/>
        <end position="768"/>
    </location>
</feature>
<dbReference type="InterPro" id="IPR010920">
    <property type="entry name" value="LSM_dom_sf"/>
</dbReference>
<dbReference type="SUPFAM" id="SSF50182">
    <property type="entry name" value="Sm-like ribonucleoproteins"/>
    <property type="match status" value="1"/>
</dbReference>
<dbReference type="Gene3D" id="2.60.120.10">
    <property type="entry name" value="Jelly Rolls"/>
    <property type="match status" value="1"/>
</dbReference>
<keyword evidence="5 7" id="KW-1133">Transmembrane helix</keyword>
<accession>A0A1S7LFR0</accession>
<evidence type="ECO:0000256" key="2">
    <source>
        <dbReference type="ARBA" id="ARBA00010062"/>
    </source>
</evidence>
<comment type="subcellular location">
    <subcellularLocation>
        <location evidence="1">Membrane</location>
    </subcellularLocation>
</comment>
<protein>
    <recommendedName>
        <fullName evidence="8">Cyclic nucleotide-binding domain-containing protein</fullName>
    </recommendedName>
</protein>
<dbReference type="InterPro" id="IPR014710">
    <property type="entry name" value="RmlC-like_jellyroll"/>
</dbReference>
<dbReference type="Gene3D" id="2.30.30.60">
    <property type="match status" value="1"/>
</dbReference>
<feature type="transmembrane region" description="Helical" evidence="7">
    <location>
        <begin position="702"/>
        <end position="725"/>
    </location>
</feature>
<feature type="transmembrane region" description="Helical" evidence="7">
    <location>
        <begin position="669"/>
        <end position="690"/>
    </location>
</feature>
<dbReference type="GO" id="GO:0016020">
    <property type="term" value="C:membrane"/>
    <property type="evidence" value="ECO:0007669"/>
    <property type="project" value="UniProtKB-SubCell"/>
</dbReference>
<evidence type="ECO:0000259" key="8">
    <source>
        <dbReference type="PROSITE" id="PS50042"/>
    </source>
</evidence>
<dbReference type="CDD" id="cd19985">
    <property type="entry name" value="PBP1_ABC_HAAT-like"/>
    <property type="match status" value="1"/>
</dbReference>
<dbReference type="Pfam" id="PF00924">
    <property type="entry name" value="MS_channel_2nd"/>
    <property type="match status" value="1"/>
</dbReference>
<dbReference type="SMART" id="SM00100">
    <property type="entry name" value="cNMP"/>
    <property type="match status" value="1"/>
</dbReference>
<feature type="transmembrane region" description="Helical" evidence="7">
    <location>
        <begin position="640"/>
        <end position="657"/>
    </location>
</feature>
<dbReference type="InterPro" id="IPR000595">
    <property type="entry name" value="cNMP-bd_dom"/>
</dbReference>
<feature type="domain" description="Cyclic nucleotide-binding" evidence="8">
    <location>
        <begin position="981"/>
        <end position="1102"/>
    </location>
</feature>
<dbReference type="SUPFAM" id="SSF51206">
    <property type="entry name" value="cAMP-binding domain-like"/>
    <property type="match status" value="1"/>
</dbReference>
<evidence type="ECO:0000256" key="7">
    <source>
        <dbReference type="SAM" id="Phobius"/>
    </source>
</evidence>
<evidence type="ECO:0000256" key="3">
    <source>
        <dbReference type="ARBA" id="ARBA00022692"/>
    </source>
</evidence>
<proteinExistence type="inferred from homology"/>
<dbReference type="Gene3D" id="3.40.50.2300">
    <property type="match status" value="2"/>
</dbReference>
<dbReference type="PANTHER" id="PTHR47151:SF2">
    <property type="entry name" value="AMINO ACID BINDING PROTEIN"/>
    <property type="match status" value="1"/>
</dbReference>
<keyword evidence="4" id="KW-0732">Signal</keyword>
<dbReference type="EMBL" id="LO017727">
    <property type="protein sequence ID" value="CRH04889.1"/>
    <property type="molecule type" value="Genomic_DNA"/>
</dbReference>
<evidence type="ECO:0000313" key="9">
    <source>
        <dbReference type="EMBL" id="CRH04889.1"/>
    </source>
</evidence>
<dbReference type="InterPro" id="IPR023408">
    <property type="entry name" value="MscS_beta-dom_sf"/>
</dbReference>
<comment type="similarity">
    <text evidence="2">Belongs to the leucine-binding protein family.</text>
</comment>
<dbReference type="CDD" id="cd00038">
    <property type="entry name" value="CAP_ED"/>
    <property type="match status" value="1"/>
</dbReference>
<dbReference type="Gene3D" id="1.10.287.1260">
    <property type="match status" value="1"/>
</dbReference>
<evidence type="ECO:0000256" key="6">
    <source>
        <dbReference type="ARBA" id="ARBA00023136"/>
    </source>
</evidence>
<dbReference type="GO" id="GO:0008381">
    <property type="term" value="F:mechanosensitive monoatomic ion channel activity"/>
    <property type="evidence" value="ECO:0007669"/>
    <property type="project" value="UniProtKB-ARBA"/>
</dbReference>
<dbReference type="PROSITE" id="PS00889">
    <property type="entry name" value="CNMP_BINDING_2"/>
    <property type="match status" value="1"/>
</dbReference>
<dbReference type="PROSITE" id="PS50042">
    <property type="entry name" value="CNMP_BINDING_3"/>
    <property type="match status" value="1"/>
</dbReference>
<sequence>MLRIYQFSLLAITLLLIITVSYWEFKDTFGESKADPYIIAFSGPVTNPIRKEAALLQQMGAQLLTEEINAAGGIEGRQVQLEVFDDDGKAEQAIKVAKEIVSRPNTLAVIGHSTSTLSLAAAPIYEAAKIPVVSVSSTADKLTRNRPWHFRTIFNDGLQGRFIAHYLKSALDQQRVVVINEAEDYGRHLGEQFIQAARAADLKVEARFTVDYNNAQNTQEVLQQAITALKSIPEEQTTIFYAGATEFGQVTLKKLRDSGIEHRLMGPDTVALPSFPQLFVTKSQDWSEAIGYTDGVLVAAPLLLDFLGQRAQRMKSDFQVRFNTTPSWESFFAYDAALLITDAIKKHKALGKPETIAEDREKIRQHLASLDHATRGTPGVTGINYFNSHGDGQKTLAVGEFSQGEIISSFKQLQGASKSQHKHAEKLSSQRNALVSVMDDHYFKTAVVYSGIQFQSISDINPIDNSVRLEFDLWLRYQGDEDLTQIEFINGVDIRDLPEPVVSSSLGKVNYKRYHINALFKLDFGPSPPRFGEHQVGVALRHKQLQDKQLIFVSDLQGIIHKKNHGFLDQVKSNQPLLEESGWHINDASLISQSILQKTMGNPLQLQGDGQGYSKSVFNAIIEVQRNELTIRNRALFDNLLYAILILASIFLTLLFTNTMQRMEKMTGLLFASQAMVGMLLILVMESFLLTNLPKTEFGSYYILKNIVFAFDILWWLGPAFYVEIGVRLFVWQPLEARTKRKIPGVAKGFVSTIILLITIFGIIGFVFDRPVTSLLATSGVVAMIIGLAIQMNISHIFSGLAMNLERPFRNGDMVRIGNNPVGRILDLGWRTTRIQTGANSVICIPNHVVGSSTIENFTHPNSMIFQFWDVYVDQEQDPERVSKLITDAALSASVVEGLSVDNIGVAYQGVDARGNGFKLFYSINDYSKRYHQKEQIWRNIRRHLNHAGIGLLTETKHLLTETAPTMYHGSTEVLLKENNILSLLPEALRKMLAERLEAKKYLAGDLVLKSGETGSSMYLIQEGAVRVSLESEEREGDTKVTHLGIGQFFGEMSLLTGEPRSATVHALTESSLLEIRKEDIFDALHSHPELQKAMGELLAERRLENQNILNSHKDYDEQRTSLAHLLARSISNFFK</sequence>
<dbReference type="Pfam" id="PF00027">
    <property type="entry name" value="cNMP_binding"/>
    <property type="match status" value="1"/>
</dbReference>
<name>A0A1S7LFR0_MAGMO</name>
<dbReference type="InterPro" id="IPR018488">
    <property type="entry name" value="cNMP-bd_CS"/>
</dbReference>
<dbReference type="InterPro" id="IPR028082">
    <property type="entry name" value="Peripla_BP_I"/>
</dbReference>
<dbReference type="InterPro" id="IPR018490">
    <property type="entry name" value="cNMP-bd_dom_sf"/>
</dbReference>
<feature type="transmembrane region" description="Helical" evidence="7">
    <location>
        <begin position="774"/>
        <end position="794"/>
    </location>
</feature>